<dbReference type="Pfam" id="PF00096">
    <property type="entry name" value="zf-C2H2"/>
    <property type="match status" value="1"/>
</dbReference>
<keyword evidence="10" id="KW-1185">Reference proteome</keyword>
<evidence type="ECO:0000256" key="7">
    <source>
        <dbReference type="PROSITE-ProRule" id="PRU00042"/>
    </source>
</evidence>
<evidence type="ECO:0000256" key="3">
    <source>
        <dbReference type="ARBA" id="ARBA00022737"/>
    </source>
</evidence>
<dbReference type="FunFam" id="3.30.160.60:FF:000110">
    <property type="entry name" value="Zinc finger protein-like"/>
    <property type="match status" value="1"/>
</dbReference>
<keyword evidence="2" id="KW-0479">Metal-binding</keyword>
<dbReference type="PANTHER" id="PTHR16515:SF66">
    <property type="entry name" value="C2H2-TYPE DOMAIN-CONTAINING PROTEIN"/>
    <property type="match status" value="1"/>
</dbReference>
<feature type="domain" description="C2H2-type" evidence="8">
    <location>
        <begin position="168"/>
        <end position="196"/>
    </location>
</feature>
<organism evidence="9 10">
    <name type="scientific">Rhodosorus marinus</name>
    <dbReference type="NCBI Taxonomy" id="101924"/>
    <lineage>
        <taxon>Eukaryota</taxon>
        <taxon>Rhodophyta</taxon>
        <taxon>Stylonematophyceae</taxon>
        <taxon>Stylonematales</taxon>
        <taxon>Stylonemataceae</taxon>
        <taxon>Rhodosorus</taxon>
    </lineage>
</organism>
<feature type="domain" description="C2H2-type" evidence="8">
    <location>
        <begin position="197"/>
        <end position="224"/>
    </location>
</feature>
<dbReference type="GO" id="GO:0010468">
    <property type="term" value="P:regulation of gene expression"/>
    <property type="evidence" value="ECO:0007669"/>
    <property type="project" value="TreeGrafter"/>
</dbReference>
<comment type="caution">
    <text evidence="9">The sequence shown here is derived from an EMBL/GenBank/DDBJ whole genome shotgun (WGS) entry which is preliminary data.</text>
</comment>
<evidence type="ECO:0000256" key="4">
    <source>
        <dbReference type="ARBA" id="ARBA00022771"/>
    </source>
</evidence>
<dbReference type="GO" id="GO:0008270">
    <property type="term" value="F:zinc ion binding"/>
    <property type="evidence" value="ECO:0007669"/>
    <property type="project" value="UniProtKB-KW"/>
</dbReference>
<dbReference type="InterPro" id="IPR050331">
    <property type="entry name" value="Zinc_finger"/>
</dbReference>
<feature type="domain" description="C2H2-type" evidence="8">
    <location>
        <begin position="140"/>
        <end position="168"/>
    </location>
</feature>
<keyword evidence="6" id="KW-0539">Nucleus</keyword>
<dbReference type="SMART" id="SM00355">
    <property type="entry name" value="ZnF_C2H2"/>
    <property type="match status" value="3"/>
</dbReference>
<evidence type="ECO:0000256" key="1">
    <source>
        <dbReference type="ARBA" id="ARBA00004123"/>
    </source>
</evidence>
<dbReference type="SUPFAM" id="SSF57667">
    <property type="entry name" value="beta-beta-alpha zinc fingers"/>
    <property type="match status" value="2"/>
</dbReference>
<dbReference type="EMBL" id="JAMWBK010000011">
    <property type="protein sequence ID" value="KAJ8901364.1"/>
    <property type="molecule type" value="Genomic_DNA"/>
</dbReference>
<dbReference type="Proteomes" id="UP001157974">
    <property type="component" value="Unassembled WGS sequence"/>
</dbReference>
<evidence type="ECO:0000313" key="9">
    <source>
        <dbReference type="EMBL" id="KAJ8901364.1"/>
    </source>
</evidence>
<evidence type="ECO:0000256" key="2">
    <source>
        <dbReference type="ARBA" id="ARBA00022723"/>
    </source>
</evidence>
<dbReference type="AlphaFoldDB" id="A0AAV8UFY4"/>
<sequence>MQIGGTMELFDEVLDQHVKGMFFENTAIPLCLSLSDEFLFPEFDADGDCPVVRETRITPIAIPEPSTTEMQSIFDDIFEISDVSSPSSPVSVQPREMELIPSSHLVSAVSTVSKDTVSSTSQGKGSESCEITESKKPKPFTCRYCERRFYQSGHRNEHERTIHFGNGYKCKPCGILFGNKSKLDRHVRSVHNNVRRFECEECGFKFKEKCHLVKHAKAHERKRVLQANITR</sequence>
<evidence type="ECO:0000259" key="8">
    <source>
        <dbReference type="PROSITE" id="PS50157"/>
    </source>
</evidence>
<evidence type="ECO:0000313" key="10">
    <source>
        <dbReference type="Proteomes" id="UP001157974"/>
    </source>
</evidence>
<keyword evidence="3" id="KW-0677">Repeat</keyword>
<keyword evidence="4 7" id="KW-0863">Zinc-finger</keyword>
<dbReference type="PANTHER" id="PTHR16515">
    <property type="entry name" value="PR DOMAIN ZINC FINGER PROTEIN"/>
    <property type="match status" value="1"/>
</dbReference>
<evidence type="ECO:0000256" key="6">
    <source>
        <dbReference type="ARBA" id="ARBA00023242"/>
    </source>
</evidence>
<dbReference type="GO" id="GO:0005634">
    <property type="term" value="C:nucleus"/>
    <property type="evidence" value="ECO:0007669"/>
    <property type="project" value="UniProtKB-SubCell"/>
</dbReference>
<protein>
    <recommendedName>
        <fullName evidence="8">C2H2-type domain-containing protein</fullName>
    </recommendedName>
</protein>
<accession>A0AAV8UFY4</accession>
<reference evidence="9 10" key="1">
    <citation type="journal article" date="2023" name="Nat. Commun.">
        <title>Origin of minicircular mitochondrial genomes in red algae.</title>
        <authorList>
            <person name="Lee Y."/>
            <person name="Cho C.H."/>
            <person name="Lee Y.M."/>
            <person name="Park S.I."/>
            <person name="Yang J.H."/>
            <person name="West J.A."/>
            <person name="Bhattacharya D."/>
            <person name="Yoon H.S."/>
        </authorList>
    </citation>
    <scope>NUCLEOTIDE SEQUENCE [LARGE SCALE GENOMIC DNA]</scope>
    <source>
        <strain evidence="9 10">CCMP1338</strain>
        <tissue evidence="9">Whole cell</tissue>
    </source>
</reference>
<dbReference type="PROSITE" id="PS00028">
    <property type="entry name" value="ZINC_FINGER_C2H2_1"/>
    <property type="match status" value="3"/>
</dbReference>
<comment type="subcellular location">
    <subcellularLocation>
        <location evidence="1">Nucleus</location>
    </subcellularLocation>
</comment>
<gene>
    <name evidence="9" type="ORF">NDN08_007210</name>
</gene>
<proteinExistence type="predicted"/>
<dbReference type="InterPro" id="IPR036236">
    <property type="entry name" value="Znf_C2H2_sf"/>
</dbReference>
<name>A0AAV8UFY4_9RHOD</name>
<keyword evidence="5" id="KW-0862">Zinc</keyword>
<dbReference type="PROSITE" id="PS50157">
    <property type="entry name" value="ZINC_FINGER_C2H2_2"/>
    <property type="match status" value="3"/>
</dbReference>
<evidence type="ECO:0000256" key="5">
    <source>
        <dbReference type="ARBA" id="ARBA00022833"/>
    </source>
</evidence>
<dbReference type="Gene3D" id="3.30.160.60">
    <property type="entry name" value="Classic Zinc Finger"/>
    <property type="match status" value="2"/>
</dbReference>
<dbReference type="InterPro" id="IPR013087">
    <property type="entry name" value="Znf_C2H2_type"/>
</dbReference>